<dbReference type="Proteomes" id="UP000014760">
    <property type="component" value="Unassembled WGS sequence"/>
</dbReference>
<dbReference type="EnsemblMetazoa" id="CapteT197722">
    <property type="protein sequence ID" value="CapteP197722"/>
    <property type="gene ID" value="CapteG197722"/>
</dbReference>
<dbReference type="OrthoDB" id="6129421at2759"/>
<dbReference type="AlphaFoldDB" id="R7U7F1"/>
<keyword evidence="1" id="KW-0812">Transmembrane</keyword>
<keyword evidence="1" id="KW-1133">Transmembrane helix</keyword>
<keyword evidence="1" id="KW-0472">Membrane</keyword>
<dbReference type="HOGENOM" id="CLU_2280086_0_0_1"/>
<keyword evidence="4" id="KW-1185">Reference proteome</keyword>
<dbReference type="EMBL" id="KB307246">
    <property type="protein sequence ID" value="ELT99065.1"/>
    <property type="molecule type" value="Genomic_DNA"/>
</dbReference>
<evidence type="ECO:0000256" key="1">
    <source>
        <dbReference type="SAM" id="Phobius"/>
    </source>
</evidence>
<name>R7U7F1_CAPTE</name>
<reference evidence="4" key="1">
    <citation type="submission" date="2012-12" db="EMBL/GenBank/DDBJ databases">
        <authorList>
            <person name="Hellsten U."/>
            <person name="Grimwood J."/>
            <person name="Chapman J.A."/>
            <person name="Shapiro H."/>
            <person name="Aerts A."/>
            <person name="Otillar R.P."/>
            <person name="Terry A.Y."/>
            <person name="Boore J.L."/>
            <person name="Simakov O."/>
            <person name="Marletaz F."/>
            <person name="Cho S.-J."/>
            <person name="Edsinger-Gonzales E."/>
            <person name="Havlak P."/>
            <person name="Kuo D.-H."/>
            <person name="Larsson T."/>
            <person name="Lv J."/>
            <person name="Arendt D."/>
            <person name="Savage R."/>
            <person name="Osoegawa K."/>
            <person name="de Jong P."/>
            <person name="Lindberg D.R."/>
            <person name="Seaver E.C."/>
            <person name="Weisblat D.A."/>
            <person name="Putnam N.H."/>
            <person name="Grigoriev I.V."/>
            <person name="Rokhsar D.S."/>
        </authorList>
    </citation>
    <scope>NUCLEOTIDE SEQUENCE</scope>
    <source>
        <strain evidence="4">I ESC-2004</strain>
    </source>
</reference>
<evidence type="ECO:0000313" key="4">
    <source>
        <dbReference type="Proteomes" id="UP000014760"/>
    </source>
</evidence>
<accession>R7U7F1</accession>
<dbReference type="EMBL" id="AMQN01010190">
    <property type="status" value="NOT_ANNOTATED_CDS"/>
    <property type="molecule type" value="Genomic_DNA"/>
</dbReference>
<reference evidence="2 4" key="2">
    <citation type="journal article" date="2013" name="Nature">
        <title>Insights into bilaterian evolution from three spiralian genomes.</title>
        <authorList>
            <person name="Simakov O."/>
            <person name="Marletaz F."/>
            <person name="Cho S.J."/>
            <person name="Edsinger-Gonzales E."/>
            <person name="Havlak P."/>
            <person name="Hellsten U."/>
            <person name="Kuo D.H."/>
            <person name="Larsson T."/>
            <person name="Lv J."/>
            <person name="Arendt D."/>
            <person name="Savage R."/>
            <person name="Osoegawa K."/>
            <person name="de Jong P."/>
            <person name="Grimwood J."/>
            <person name="Chapman J.A."/>
            <person name="Shapiro H."/>
            <person name="Aerts A."/>
            <person name="Otillar R.P."/>
            <person name="Terry A.Y."/>
            <person name="Boore J.L."/>
            <person name="Grigoriev I.V."/>
            <person name="Lindberg D.R."/>
            <person name="Seaver E.C."/>
            <person name="Weisblat D.A."/>
            <person name="Putnam N.H."/>
            <person name="Rokhsar D.S."/>
        </authorList>
    </citation>
    <scope>NUCLEOTIDE SEQUENCE</scope>
    <source>
        <strain evidence="2 4">I ESC-2004</strain>
    </source>
</reference>
<feature type="transmembrane region" description="Helical" evidence="1">
    <location>
        <begin position="64"/>
        <end position="86"/>
    </location>
</feature>
<organism evidence="2">
    <name type="scientific">Capitella teleta</name>
    <name type="common">Polychaete worm</name>
    <dbReference type="NCBI Taxonomy" id="283909"/>
    <lineage>
        <taxon>Eukaryota</taxon>
        <taxon>Metazoa</taxon>
        <taxon>Spiralia</taxon>
        <taxon>Lophotrochozoa</taxon>
        <taxon>Annelida</taxon>
        <taxon>Polychaeta</taxon>
        <taxon>Sedentaria</taxon>
        <taxon>Scolecida</taxon>
        <taxon>Capitellidae</taxon>
        <taxon>Capitella</taxon>
    </lineage>
</organism>
<sequence>MTSVEHDDNIEIISFQADSTPVTDPGFITVDCGGRVTPEDRVRVLPRKKIDPPQSPKQKRIKSLVMVIATTLILMSLILVGVTLSMSDHIDEMDVFYSAQLR</sequence>
<reference evidence="3" key="3">
    <citation type="submission" date="2015-06" db="UniProtKB">
        <authorList>
            <consortium name="EnsemblMetazoa"/>
        </authorList>
    </citation>
    <scope>IDENTIFICATION</scope>
</reference>
<protein>
    <submittedName>
        <fullName evidence="2 3">Uncharacterized protein</fullName>
    </submittedName>
</protein>
<proteinExistence type="predicted"/>
<evidence type="ECO:0000313" key="3">
    <source>
        <dbReference type="EnsemblMetazoa" id="CapteP197722"/>
    </source>
</evidence>
<gene>
    <name evidence="2" type="ORF">CAPTEDRAFT_197722</name>
</gene>
<evidence type="ECO:0000313" key="2">
    <source>
        <dbReference type="EMBL" id="ELT99065.1"/>
    </source>
</evidence>